<name>A0A9N9BUW8_9GLOM</name>
<proteinExistence type="predicted"/>
<accession>A0A9N9BUW8</accession>
<feature type="compositionally biased region" description="Low complexity" evidence="1">
    <location>
        <begin position="8"/>
        <end position="29"/>
    </location>
</feature>
<protein>
    <submittedName>
        <fullName evidence="3">13804_t:CDS:1</fullName>
    </submittedName>
</protein>
<evidence type="ECO:0000256" key="1">
    <source>
        <dbReference type="SAM" id="MobiDB-lite"/>
    </source>
</evidence>
<feature type="region of interest" description="Disordered" evidence="1">
    <location>
        <begin position="1"/>
        <end position="65"/>
    </location>
</feature>
<feature type="compositionally biased region" description="Basic and acidic residues" evidence="1">
    <location>
        <begin position="44"/>
        <end position="57"/>
    </location>
</feature>
<dbReference type="Proteomes" id="UP000789405">
    <property type="component" value="Unassembled WGS sequence"/>
</dbReference>
<organism evidence="3 4">
    <name type="scientific">Dentiscutata erythropus</name>
    <dbReference type="NCBI Taxonomy" id="1348616"/>
    <lineage>
        <taxon>Eukaryota</taxon>
        <taxon>Fungi</taxon>
        <taxon>Fungi incertae sedis</taxon>
        <taxon>Mucoromycota</taxon>
        <taxon>Glomeromycotina</taxon>
        <taxon>Glomeromycetes</taxon>
        <taxon>Diversisporales</taxon>
        <taxon>Gigasporaceae</taxon>
        <taxon>Dentiscutata</taxon>
    </lineage>
</organism>
<evidence type="ECO:0000313" key="4">
    <source>
        <dbReference type="Proteomes" id="UP000789405"/>
    </source>
</evidence>
<sequence length="399" mass="45212">MEEEEEQPPTSTSQPQQSQESQQSQPQSQDITIPQTGPGGREIVAAHEPTHPSHRETSLLSGGIGSIRGPYQYTPYPPYTMETQQDTRVNVGDSSNIYGTGYDNSLMGPSYNRGARPRRLQDRSHSRDIFMKFLWALAALANLGIVIGCGFLVYYYINSSIQSIYESIAKHVIILYLALEGVFRLVNAFQIHEFTEGRFRLYEGILVILFKKEGYLIFGRVELTDSQIIKLSNAADSTCFIIMTLFSIHLWLIEKESNPIFSTERRSRRIEVFLAVPIIYITFMRIWFYKADPVPIVQPQAETPLATATGGHRLGVRVENYETYYRMEKNTFCDKCAYGCCMLCDKCCASTYTICCSCYEWDYVPCDCGICDCNGVIASSCGGFFNALYVCFSKCWLLD</sequence>
<evidence type="ECO:0000256" key="2">
    <source>
        <dbReference type="SAM" id="Phobius"/>
    </source>
</evidence>
<keyword evidence="4" id="KW-1185">Reference proteome</keyword>
<gene>
    <name evidence="3" type="ORF">DERYTH_LOCUS6673</name>
</gene>
<dbReference type="EMBL" id="CAJVPY010003070">
    <property type="protein sequence ID" value="CAG8580681.1"/>
    <property type="molecule type" value="Genomic_DNA"/>
</dbReference>
<dbReference type="AlphaFoldDB" id="A0A9N9BUW8"/>
<reference evidence="3" key="1">
    <citation type="submission" date="2021-06" db="EMBL/GenBank/DDBJ databases">
        <authorList>
            <person name="Kallberg Y."/>
            <person name="Tangrot J."/>
            <person name="Rosling A."/>
        </authorList>
    </citation>
    <scope>NUCLEOTIDE SEQUENCE</scope>
    <source>
        <strain evidence="3">MA453B</strain>
    </source>
</reference>
<dbReference type="OrthoDB" id="2390452at2759"/>
<comment type="caution">
    <text evidence="3">The sequence shown here is derived from an EMBL/GenBank/DDBJ whole genome shotgun (WGS) entry which is preliminary data.</text>
</comment>
<feature type="transmembrane region" description="Helical" evidence="2">
    <location>
        <begin position="133"/>
        <end position="156"/>
    </location>
</feature>
<keyword evidence="2" id="KW-1133">Transmembrane helix</keyword>
<keyword evidence="2" id="KW-0812">Transmembrane</keyword>
<evidence type="ECO:0000313" key="3">
    <source>
        <dbReference type="EMBL" id="CAG8580681.1"/>
    </source>
</evidence>
<feature type="transmembrane region" description="Helical" evidence="2">
    <location>
        <begin position="272"/>
        <end position="289"/>
    </location>
</feature>
<keyword evidence="2" id="KW-0472">Membrane</keyword>